<proteinExistence type="predicted"/>
<protein>
    <recommendedName>
        <fullName evidence="4">PepSY domain-containing protein</fullName>
    </recommendedName>
</protein>
<accession>A0A1S1P1A9</accession>
<evidence type="ECO:0008006" key="4">
    <source>
        <dbReference type="Google" id="ProtNLM"/>
    </source>
</evidence>
<dbReference type="AlphaFoldDB" id="A0A1S1P1A9"/>
<evidence type="ECO:0000313" key="2">
    <source>
        <dbReference type="EMBL" id="OHV14835.1"/>
    </source>
</evidence>
<organism evidence="2 3">
    <name type="scientific">Methylorubrum extorquens</name>
    <name type="common">Methylobacterium dichloromethanicum</name>
    <name type="synonym">Methylobacterium extorquens</name>
    <dbReference type="NCBI Taxonomy" id="408"/>
    <lineage>
        <taxon>Bacteria</taxon>
        <taxon>Pseudomonadati</taxon>
        <taxon>Pseudomonadota</taxon>
        <taxon>Alphaproteobacteria</taxon>
        <taxon>Hyphomicrobiales</taxon>
        <taxon>Methylobacteriaceae</taxon>
        <taxon>Methylorubrum</taxon>
    </lineage>
</organism>
<dbReference type="EMBL" id="MNAO01000419">
    <property type="protein sequence ID" value="OHV14835.1"/>
    <property type="molecule type" value="Genomic_DNA"/>
</dbReference>
<name>A0A1S1P1A9_METEX</name>
<sequence length="101" mass="11004">MASGKRAVPALAALLVGMILATPARSALAPTWQRLREFQRVLEEAAKALEGRPIDAVERLDAARFCVRAGPCRLEVRIVHHPRQNPGPQLFEAIPGEPDCS</sequence>
<reference evidence="2 3" key="1">
    <citation type="submission" date="2016-10" db="EMBL/GenBank/DDBJ databases">
        <title>Draft genome sequence of Methylobacterium extorquens CP3, a seed endophyte of Crotalaria pumila with plant growth-promoting and metal tolerance properties.</title>
        <authorList>
            <person name="Sanchez-Lopez A.S."/>
            <person name="Van Hamme J.D."/>
            <person name="Thijs S."/>
            <person name="Mcammond B.M."/>
            <person name="Stevens V."/>
            <person name="Gonzalez-Chavez M.D.C."/>
            <person name="Vangronsveld J."/>
        </authorList>
    </citation>
    <scope>NUCLEOTIDE SEQUENCE [LARGE SCALE GENOMIC DNA]</scope>
    <source>
        <strain evidence="2 3">CP3</strain>
    </source>
</reference>
<evidence type="ECO:0000313" key="3">
    <source>
        <dbReference type="Proteomes" id="UP000180215"/>
    </source>
</evidence>
<feature type="signal peptide" evidence="1">
    <location>
        <begin position="1"/>
        <end position="29"/>
    </location>
</feature>
<feature type="chain" id="PRO_5013045858" description="PepSY domain-containing protein" evidence="1">
    <location>
        <begin position="30"/>
        <end position="101"/>
    </location>
</feature>
<keyword evidence="1" id="KW-0732">Signal</keyword>
<dbReference type="Proteomes" id="UP000180215">
    <property type="component" value="Unassembled WGS sequence"/>
</dbReference>
<evidence type="ECO:0000256" key="1">
    <source>
        <dbReference type="SAM" id="SignalP"/>
    </source>
</evidence>
<gene>
    <name evidence="2" type="ORF">BK022_23480</name>
</gene>
<comment type="caution">
    <text evidence="2">The sequence shown here is derived from an EMBL/GenBank/DDBJ whole genome shotgun (WGS) entry which is preliminary data.</text>
</comment>